<evidence type="ECO:0000313" key="2">
    <source>
        <dbReference type="Proteomes" id="UP000297839"/>
    </source>
</evidence>
<evidence type="ECO:0000313" key="1">
    <source>
        <dbReference type="EMBL" id="TFY96322.1"/>
    </source>
</evidence>
<sequence length="103" mass="11450">MDDSNQIEVPPSFLALYSTPSGTRLIQPMAFVRERYELCEDLAQMLVDQASTAQFKSGAPEVEVLRAMREGLRAEGSAVEPPEANWVVLRLAELLQWEGPEGD</sequence>
<accession>A0A4Z0BB48</accession>
<organism evidence="1 2">
    <name type="scientific">Ramlibacter humi</name>
    <dbReference type="NCBI Taxonomy" id="2530451"/>
    <lineage>
        <taxon>Bacteria</taxon>
        <taxon>Pseudomonadati</taxon>
        <taxon>Pseudomonadota</taxon>
        <taxon>Betaproteobacteria</taxon>
        <taxon>Burkholderiales</taxon>
        <taxon>Comamonadaceae</taxon>
        <taxon>Ramlibacter</taxon>
    </lineage>
</organism>
<dbReference type="EMBL" id="SMLK01000013">
    <property type="protein sequence ID" value="TFY96322.1"/>
    <property type="molecule type" value="Genomic_DNA"/>
</dbReference>
<dbReference type="Proteomes" id="UP000297839">
    <property type="component" value="Unassembled WGS sequence"/>
</dbReference>
<comment type="caution">
    <text evidence="1">The sequence shown here is derived from an EMBL/GenBank/DDBJ whole genome shotgun (WGS) entry which is preliminary data.</text>
</comment>
<dbReference type="OrthoDB" id="9152680at2"/>
<proteinExistence type="predicted"/>
<dbReference type="AlphaFoldDB" id="A0A4Z0BB48"/>
<reference evidence="1 2" key="1">
    <citation type="submission" date="2019-03" db="EMBL/GenBank/DDBJ databases">
        <title>Ramlibacter sp. 18x22-1, whole genome shotgun sequence.</title>
        <authorList>
            <person name="Zhang X."/>
            <person name="Feng G."/>
            <person name="Zhu H."/>
        </authorList>
    </citation>
    <scope>NUCLEOTIDE SEQUENCE [LARGE SCALE GENOMIC DNA]</scope>
    <source>
        <strain evidence="1 2">18x22-1</strain>
    </source>
</reference>
<keyword evidence="2" id="KW-1185">Reference proteome</keyword>
<name>A0A4Z0BB48_9BURK</name>
<gene>
    <name evidence="1" type="ORF">EZ216_20925</name>
</gene>
<dbReference type="RefSeq" id="WP_135251745.1">
    <property type="nucleotide sequence ID" value="NZ_SMLK01000013.1"/>
</dbReference>
<protein>
    <submittedName>
        <fullName evidence="1">ATPase with chaperone activity</fullName>
    </submittedName>
</protein>